<keyword evidence="6 8" id="KW-0131">Cell cycle</keyword>
<dbReference type="EMBL" id="GGEC01005500">
    <property type="protein sequence ID" value="MBW85983.1"/>
    <property type="molecule type" value="Transcribed_RNA"/>
</dbReference>
<evidence type="ECO:0000256" key="9">
    <source>
        <dbReference type="SAM" id="Coils"/>
    </source>
</evidence>
<reference evidence="12" key="1">
    <citation type="submission" date="2018-02" db="EMBL/GenBank/DDBJ databases">
        <title>Rhizophora mucronata_Transcriptome.</title>
        <authorList>
            <person name="Meera S.P."/>
            <person name="Sreeshan A."/>
            <person name="Augustine A."/>
        </authorList>
    </citation>
    <scope>NUCLEOTIDE SEQUENCE</scope>
    <source>
        <tissue evidence="12">Leaf</tissue>
    </source>
</reference>
<feature type="coiled-coil region" evidence="9">
    <location>
        <begin position="240"/>
        <end position="340"/>
    </location>
</feature>
<keyword evidence="4 8" id="KW-0498">Mitosis</keyword>
<keyword evidence="8" id="KW-0995">Kinetochore</keyword>
<evidence type="ECO:0000259" key="11">
    <source>
        <dbReference type="Pfam" id="PF03801"/>
    </source>
</evidence>
<evidence type="ECO:0000256" key="7">
    <source>
        <dbReference type="ARBA" id="ARBA00023328"/>
    </source>
</evidence>
<evidence type="ECO:0000256" key="2">
    <source>
        <dbReference type="ARBA" id="ARBA00022454"/>
    </source>
</evidence>
<keyword evidence="2 8" id="KW-0158">Chromosome</keyword>
<feature type="compositionally biased region" description="Polar residues" evidence="10">
    <location>
        <begin position="11"/>
        <end position="28"/>
    </location>
</feature>
<evidence type="ECO:0000256" key="1">
    <source>
        <dbReference type="ARBA" id="ARBA00007050"/>
    </source>
</evidence>
<keyword evidence="3 8" id="KW-0132">Cell division</keyword>
<organism evidence="12">
    <name type="scientific">Rhizophora mucronata</name>
    <name type="common">Asiatic mangrove</name>
    <dbReference type="NCBI Taxonomy" id="61149"/>
    <lineage>
        <taxon>Eukaryota</taxon>
        <taxon>Viridiplantae</taxon>
        <taxon>Streptophyta</taxon>
        <taxon>Embryophyta</taxon>
        <taxon>Tracheophyta</taxon>
        <taxon>Spermatophyta</taxon>
        <taxon>Magnoliopsida</taxon>
        <taxon>eudicotyledons</taxon>
        <taxon>Gunneridae</taxon>
        <taxon>Pentapetalae</taxon>
        <taxon>rosids</taxon>
        <taxon>fabids</taxon>
        <taxon>Malpighiales</taxon>
        <taxon>Rhizophoraceae</taxon>
        <taxon>Rhizophora</taxon>
    </lineage>
</organism>
<dbReference type="Gene3D" id="1.10.418.30">
    <property type="entry name" value="Ncd80 complex, Ncd80 subunit"/>
    <property type="match status" value="1"/>
</dbReference>
<sequence length="575" mass="65827">MRGTSRRRPTDSFNPQSTLEHRQFQFNTSRDSDASFASSRPSSVGAGRSSVAFDLPNDRTHQAAAVRAINAYLSSHSSLLSLRTHPISSSREIVETLQFLLHQLDYPVTKLEEDLFIILKSLNCPFKVTKSNLRAPNTPHNWPSYLAVIHWLVQIAKYKEHLGANPRSVVENNDMLMYALDSYLSYIRGDDDQVDALDKEFLEKLNKDRNSLLEGDRQLERSFSELKAKAEELRSGPTEREKLEKERSVLEEDVKKFHAMIAEFNQRTEMMEKVLGDKRKELEVKVEEKKRIDMENEELKKRVEEQTVNARDAERMKRELLAVERDIGEAEAARNAWEEKTWDLDTAMGQKFKELEALAMECNQAARRLKLGDGFQYVLNGKGSSPAEVMGIDYKSTIKLGLQSFADEIKKSSMEKLEELILLQQQSSELSSKIEGKKNNVAALQSQIDEVEAQLDSLRKEMEEYVNRCDTEGKRMVEDVQIEGHNLEILEREAADVIKASELKLEETIKRSEEEIQVQARELFALIDSFLKYKEHVESKILEMKSKLSETVVAVSDNYKGSLTAQFGISFDTTQ</sequence>
<evidence type="ECO:0000313" key="12">
    <source>
        <dbReference type="EMBL" id="MBW85983.1"/>
    </source>
</evidence>
<evidence type="ECO:0000256" key="8">
    <source>
        <dbReference type="RuleBase" id="RU368072"/>
    </source>
</evidence>
<dbReference type="GO" id="GO:0031262">
    <property type="term" value="C:Ndc80 complex"/>
    <property type="evidence" value="ECO:0007669"/>
    <property type="project" value="UniProtKB-UniRule"/>
</dbReference>
<name>A0A2P2IXP4_RHIMU</name>
<feature type="domain" description="Kinetochore protein Ndc80 CH" evidence="11">
    <location>
        <begin position="26"/>
        <end position="161"/>
    </location>
</feature>
<protein>
    <recommendedName>
        <fullName evidence="8">Kinetochore protein NDC80</fullName>
    </recommendedName>
</protein>
<comment type="function">
    <text evidence="8">Acts as a component of the essential kinetochore-associated NDC80 complex, which is required for chromosome segregation and spindle checkpoint activity.</text>
</comment>
<keyword evidence="7 8" id="KW-0137">Centromere</keyword>
<keyword evidence="5 9" id="KW-0175">Coiled coil</keyword>
<dbReference type="PANTHER" id="PTHR46681">
    <property type="entry name" value="KINETOCHORE PROTEIN NDC80 HOMOLOG"/>
    <property type="match status" value="1"/>
</dbReference>
<feature type="compositionally biased region" description="Low complexity" evidence="10">
    <location>
        <begin position="34"/>
        <end position="43"/>
    </location>
</feature>
<evidence type="ECO:0000256" key="6">
    <source>
        <dbReference type="ARBA" id="ARBA00023306"/>
    </source>
</evidence>
<evidence type="ECO:0000256" key="3">
    <source>
        <dbReference type="ARBA" id="ARBA00022618"/>
    </source>
</evidence>
<evidence type="ECO:0000256" key="10">
    <source>
        <dbReference type="SAM" id="MobiDB-lite"/>
    </source>
</evidence>
<dbReference type="InterPro" id="IPR055307">
    <property type="entry name" value="NDC80_plants"/>
</dbReference>
<dbReference type="PANTHER" id="PTHR46681:SF1">
    <property type="entry name" value="KINETOCHORE PROTEIN NDC80 HOMOLOG"/>
    <property type="match status" value="1"/>
</dbReference>
<dbReference type="GO" id="GO:0051315">
    <property type="term" value="P:attachment of mitotic spindle microtubules to kinetochore"/>
    <property type="evidence" value="ECO:0007669"/>
    <property type="project" value="UniProtKB-UniRule"/>
</dbReference>
<dbReference type="Pfam" id="PF03801">
    <property type="entry name" value="Ndc80_HEC"/>
    <property type="match status" value="1"/>
</dbReference>
<feature type="coiled-coil region" evidence="9">
    <location>
        <begin position="427"/>
        <end position="475"/>
    </location>
</feature>
<evidence type="ECO:0000256" key="4">
    <source>
        <dbReference type="ARBA" id="ARBA00022776"/>
    </source>
</evidence>
<proteinExistence type="inferred from homology"/>
<feature type="region of interest" description="Disordered" evidence="10">
    <location>
        <begin position="1"/>
        <end position="51"/>
    </location>
</feature>
<accession>A0A2P2IXP4</accession>
<dbReference type="InterPro" id="IPR055260">
    <property type="entry name" value="Ndc80_CH"/>
</dbReference>
<dbReference type="AlphaFoldDB" id="A0A2P2IXP4"/>
<evidence type="ECO:0000256" key="5">
    <source>
        <dbReference type="ARBA" id="ARBA00023054"/>
    </source>
</evidence>
<dbReference type="GO" id="GO:0051301">
    <property type="term" value="P:cell division"/>
    <property type="evidence" value="ECO:0007669"/>
    <property type="project" value="UniProtKB-UniRule"/>
</dbReference>
<comment type="subunit">
    <text evidence="8">Component of the NDC80 complex.</text>
</comment>
<comment type="similarity">
    <text evidence="1 8">Belongs to the NDC80/HEC1 family.</text>
</comment>
<dbReference type="InterPro" id="IPR038273">
    <property type="entry name" value="Ndc80_sf"/>
</dbReference>
<comment type="subcellular location">
    <subcellularLocation>
        <location evidence="8">Chromosome</location>
        <location evidence="8">Centromere</location>
        <location evidence="8">Kinetochore</location>
    </subcellularLocation>
    <subcellularLocation>
        <location evidence="8">Nucleus</location>
    </subcellularLocation>
</comment>
<keyword evidence="8" id="KW-0539">Nucleus</keyword>
<dbReference type="GO" id="GO:0005634">
    <property type="term" value="C:nucleus"/>
    <property type="evidence" value="ECO:0007669"/>
    <property type="project" value="UniProtKB-SubCell"/>
</dbReference>